<feature type="domain" description="C2H2-type" evidence="11">
    <location>
        <begin position="172"/>
        <end position="199"/>
    </location>
</feature>
<accession>A0A8C4N4M8</accession>
<dbReference type="InterPro" id="IPR013087">
    <property type="entry name" value="Znf_C2H2_type"/>
</dbReference>
<feature type="domain" description="C2H2-type" evidence="11">
    <location>
        <begin position="144"/>
        <end position="171"/>
    </location>
</feature>
<evidence type="ECO:0000256" key="8">
    <source>
        <dbReference type="ARBA" id="ARBA00023163"/>
    </source>
</evidence>
<reference evidence="12" key="2">
    <citation type="submission" date="2025-09" db="UniProtKB">
        <authorList>
            <consortium name="Ensembl"/>
        </authorList>
    </citation>
    <scope>IDENTIFICATION</scope>
</reference>
<feature type="domain" description="C2H2-type" evidence="11">
    <location>
        <begin position="200"/>
        <end position="227"/>
    </location>
</feature>
<name>A0A8C4N4M8_EPTBU</name>
<keyword evidence="4 10" id="KW-0863">Zinc-finger</keyword>
<protein>
    <recommendedName>
        <fullName evidence="11">C2H2-type domain-containing protein</fullName>
    </recommendedName>
</protein>
<evidence type="ECO:0000313" key="13">
    <source>
        <dbReference type="Proteomes" id="UP000694388"/>
    </source>
</evidence>
<keyword evidence="3" id="KW-0677">Repeat</keyword>
<evidence type="ECO:0000256" key="1">
    <source>
        <dbReference type="ARBA" id="ARBA00004123"/>
    </source>
</evidence>
<evidence type="ECO:0000256" key="3">
    <source>
        <dbReference type="ARBA" id="ARBA00022737"/>
    </source>
</evidence>
<dbReference type="FunFam" id="3.30.160.60:FF:000303">
    <property type="entry name" value="Zinc finger protein 41"/>
    <property type="match status" value="1"/>
</dbReference>
<dbReference type="FunFam" id="3.30.160.60:FF:000848">
    <property type="entry name" value="Zinc finger protein 35"/>
    <property type="match status" value="1"/>
</dbReference>
<dbReference type="Ensembl" id="ENSEBUT00000002683.1">
    <property type="protein sequence ID" value="ENSEBUP00000002332.1"/>
    <property type="gene ID" value="ENSEBUG00000001826.1"/>
</dbReference>
<dbReference type="FunFam" id="3.30.160.60:FF:000358">
    <property type="entry name" value="zinc finger protein 24"/>
    <property type="match status" value="1"/>
</dbReference>
<dbReference type="OMA" id="IQSSHFR"/>
<dbReference type="PROSITE" id="PS00028">
    <property type="entry name" value="ZINC_FINGER_C2H2_1"/>
    <property type="match status" value="5"/>
</dbReference>
<sequence>MTQCLKRKMFSNGFVVFPGASASMSIGMPNFSFLHHPEDEAQVVKFQTFQNNLLHTSQDALSNDHVKQEPCDSPPTEPSKAAQLLEEKQMNPDSCSNCSQLFNTQVFNRHVTQTVTQEAATFNSVFCKYCTEALKNIQGILRPQKCSVCGKSFTTLSSLKRHQGTHPGEKPHKCSVCDKSFTMLSSSKRHQTIHTGEKPFKCSTCRKEFARSSDLRVHQRTHTGDKPYKCPLCPKAFIQSSHFRSHQRTHTGEKPHKCSLCPKAFAHSSNLRNHQKVHTGERPHKCSVCDKSFTMLSSLKRHQTI</sequence>
<evidence type="ECO:0000259" key="11">
    <source>
        <dbReference type="PROSITE" id="PS50157"/>
    </source>
</evidence>
<keyword evidence="9" id="KW-0539">Nucleus</keyword>
<evidence type="ECO:0000313" key="12">
    <source>
        <dbReference type="Ensembl" id="ENSEBUP00000002332.1"/>
    </source>
</evidence>
<evidence type="ECO:0000256" key="2">
    <source>
        <dbReference type="ARBA" id="ARBA00022723"/>
    </source>
</evidence>
<dbReference type="GO" id="GO:0006357">
    <property type="term" value="P:regulation of transcription by RNA polymerase II"/>
    <property type="evidence" value="ECO:0007669"/>
    <property type="project" value="TreeGrafter"/>
</dbReference>
<keyword evidence="8" id="KW-0804">Transcription</keyword>
<dbReference type="FunFam" id="3.30.160.60:FF:000512">
    <property type="entry name" value="zinc finger protein 197 isoform X1"/>
    <property type="match status" value="1"/>
</dbReference>
<dbReference type="PROSITE" id="PS50157">
    <property type="entry name" value="ZINC_FINGER_C2H2_2"/>
    <property type="match status" value="6"/>
</dbReference>
<dbReference type="GO" id="GO:0005634">
    <property type="term" value="C:nucleus"/>
    <property type="evidence" value="ECO:0007669"/>
    <property type="project" value="UniProtKB-SubCell"/>
</dbReference>
<keyword evidence="5" id="KW-0862">Zinc</keyword>
<dbReference type="InterPro" id="IPR036236">
    <property type="entry name" value="Znf_C2H2_sf"/>
</dbReference>
<keyword evidence="7" id="KW-0238">DNA-binding</keyword>
<keyword evidence="6" id="KW-0805">Transcription regulation</keyword>
<dbReference type="PANTHER" id="PTHR24404">
    <property type="entry name" value="ZINC FINGER PROTEIN"/>
    <property type="match status" value="1"/>
</dbReference>
<evidence type="ECO:0000256" key="10">
    <source>
        <dbReference type="PROSITE-ProRule" id="PRU00042"/>
    </source>
</evidence>
<reference evidence="12" key="1">
    <citation type="submission" date="2025-08" db="UniProtKB">
        <authorList>
            <consortium name="Ensembl"/>
        </authorList>
    </citation>
    <scope>IDENTIFICATION</scope>
</reference>
<dbReference type="AlphaFoldDB" id="A0A8C4N4M8"/>
<evidence type="ECO:0000256" key="4">
    <source>
        <dbReference type="ARBA" id="ARBA00022771"/>
    </source>
</evidence>
<evidence type="ECO:0000256" key="7">
    <source>
        <dbReference type="ARBA" id="ARBA00023125"/>
    </source>
</evidence>
<feature type="domain" description="C2H2-type" evidence="11">
    <location>
        <begin position="228"/>
        <end position="255"/>
    </location>
</feature>
<keyword evidence="2" id="KW-0479">Metal-binding</keyword>
<keyword evidence="13" id="KW-1185">Reference proteome</keyword>
<dbReference type="PANTHER" id="PTHR24404:SF100">
    <property type="entry name" value="ZINC FINGER PROTEIN 501"/>
    <property type="match status" value="1"/>
</dbReference>
<dbReference type="InterPro" id="IPR050589">
    <property type="entry name" value="Ikaros_C2H2-ZF"/>
</dbReference>
<evidence type="ECO:0000256" key="6">
    <source>
        <dbReference type="ARBA" id="ARBA00023015"/>
    </source>
</evidence>
<feature type="domain" description="C2H2-type" evidence="11">
    <location>
        <begin position="256"/>
        <end position="283"/>
    </location>
</feature>
<dbReference type="FunFam" id="3.30.160.60:FF:002343">
    <property type="entry name" value="Zinc finger protein 33A"/>
    <property type="match status" value="1"/>
</dbReference>
<dbReference type="Gene3D" id="3.30.160.60">
    <property type="entry name" value="Classic Zinc Finger"/>
    <property type="match status" value="6"/>
</dbReference>
<dbReference type="Pfam" id="PF13912">
    <property type="entry name" value="zf-C2H2_6"/>
    <property type="match status" value="1"/>
</dbReference>
<comment type="subcellular location">
    <subcellularLocation>
        <location evidence="1">Nucleus</location>
    </subcellularLocation>
</comment>
<dbReference type="GO" id="GO:0000978">
    <property type="term" value="F:RNA polymerase II cis-regulatory region sequence-specific DNA binding"/>
    <property type="evidence" value="ECO:0007669"/>
    <property type="project" value="TreeGrafter"/>
</dbReference>
<dbReference type="SUPFAM" id="SSF57667">
    <property type="entry name" value="beta-beta-alpha zinc fingers"/>
    <property type="match status" value="3"/>
</dbReference>
<dbReference type="SMART" id="SM00355">
    <property type="entry name" value="ZnF_C2H2"/>
    <property type="match status" value="6"/>
</dbReference>
<evidence type="ECO:0000256" key="5">
    <source>
        <dbReference type="ARBA" id="ARBA00022833"/>
    </source>
</evidence>
<dbReference type="Pfam" id="PF00096">
    <property type="entry name" value="zf-C2H2"/>
    <property type="match status" value="5"/>
</dbReference>
<dbReference type="GeneTree" id="ENSGT01150000286934"/>
<dbReference type="FunFam" id="3.30.160.60:FF:000286">
    <property type="entry name" value="Zinc finger protein 770"/>
    <property type="match status" value="1"/>
</dbReference>
<proteinExistence type="predicted"/>
<dbReference type="GO" id="GO:0008270">
    <property type="term" value="F:zinc ion binding"/>
    <property type="evidence" value="ECO:0007669"/>
    <property type="project" value="UniProtKB-KW"/>
</dbReference>
<dbReference type="Proteomes" id="UP000694388">
    <property type="component" value="Unplaced"/>
</dbReference>
<organism evidence="12 13">
    <name type="scientific">Eptatretus burgeri</name>
    <name type="common">Inshore hagfish</name>
    <dbReference type="NCBI Taxonomy" id="7764"/>
    <lineage>
        <taxon>Eukaryota</taxon>
        <taxon>Metazoa</taxon>
        <taxon>Chordata</taxon>
        <taxon>Craniata</taxon>
        <taxon>Vertebrata</taxon>
        <taxon>Cyclostomata</taxon>
        <taxon>Myxini</taxon>
        <taxon>Myxiniformes</taxon>
        <taxon>Myxinidae</taxon>
        <taxon>Eptatretinae</taxon>
        <taxon>Eptatretus</taxon>
    </lineage>
</organism>
<feature type="domain" description="C2H2-type" evidence="11">
    <location>
        <begin position="284"/>
        <end position="305"/>
    </location>
</feature>
<evidence type="ECO:0000256" key="9">
    <source>
        <dbReference type="ARBA" id="ARBA00023242"/>
    </source>
</evidence>
<dbReference type="GO" id="GO:0003700">
    <property type="term" value="F:DNA-binding transcription factor activity"/>
    <property type="evidence" value="ECO:0007669"/>
    <property type="project" value="TreeGrafter"/>
</dbReference>